<sequence length="185" mass="19183">MRNCWPGAVLKNQGNSVKENGRILPQKTKPIAQALQQRNRGGPPGLDGMKGGQGESGAKGDRGDPGLPGTDGIPGLEGPKGDKGAKGDFGPVGRRGRKGDKGDKGDQGVPGLDAPCPIGADGLPLPGCGWKNSKESTIMAMATTVSPFLPVTTDIGDNNYEDGLDDGGEEDEYPEEFKDPHYSSN</sequence>
<gene>
    <name evidence="2" type="ORF">V9T40_013826</name>
    <name evidence="3" type="ORF">V9T40_013827</name>
</gene>
<proteinExistence type="predicted"/>
<comment type="caution">
    <text evidence="3">The sequence shown here is derived from an EMBL/GenBank/DDBJ whole genome shotgun (WGS) entry which is preliminary data.</text>
</comment>
<dbReference type="EMBL" id="JBBCAQ010000033">
    <property type="protein sequence ID" value="KAK7582381.1"/>
    <property type="molecule type" value="Genomic_DNA"/>
</dbReference>
<feature type="compositionally biased region" description="Acidic residues" evidence="1">
    <location>
        <begin position="159"/>
        <end position="174"/>
    </location>
</feature>
<organism evidence="3 4">
    <name type="scientific">Parthenolecanium corni</name>
    <dbReference type="NCBI Taxonomy" id="536013"/>
    <lineage>
        <taxon>Eukaryota</taxon>
        <taxon>Metazoa</taxon>
        <taxon>Ecdysozoa</taxon>
        <taxon>Arthropoda</taxon>
        <taxon>Hexapoda</taxon>
        <taxon>Insecta</taxon>
        <taxon>Pterygota</taxon>
        <taxon>Neoptera</taxon>
        <taxon>Paraneoptera</taxon>
        <taxon>Hemiptera</taxon>
        <taxon>Sternorrhyncha</taxon>
        <taxon>Coccoidea</taxon>
        <taxon>Coccidae</taxon>
        <taxon>Parthenolecanium</taxon>
    </lineage>
</organism>
<name>A0AAN9TFJ9_9HEMI</name>
<evidence type="ECO:0000313" key="2">
    <source>
        <dbReference type="EMBL" id="KAK7582381.1"/>
    </source>
</evidence>
<evidence type="ECO:0008006" key="5">
    <source>
        <dbReference type="Google" id="ProtNLM"/>
    </source>
</evidence>
<dbReference type="AlphaFoldDB" id="A0AAN9TFJ9"/>
<protein>
    <recommendedName>
        <fullName evidence="5">Collagen alpha chain CG42342</fullName>
    </recommendedName>
</protein>
<dbReference type="InterPro" id="IPR008160">
    <property type="entry name" value="Collagen"/>
</dbReference>
<dbReference type="Pfam" id="PF01391">
    <property type="entry name" value="Collagen"/>
    <property type="match status" value="1"/>
</dbReference>
<dbReference type="InterPro" id="IPR050938">
    <property type="entry name" value="Collagen_Structural_Proteins"/>
</dbReference>
<keyword evidence="4" id="KW-1185">Reference proteome</keyword>
<feature type="compositionally biased region" description="Basic and acidic residues" evidence="1">
    <location>
        <begin position="175"/>
        <end position="185"/>
    </location>
</feature>
<dbReference type="EMBL" id="JBBCAQ010000033">
    <property type="protein sequence ID" value="KAK7582382.1"/>
    <property type="molecule type" value="Genomic_DNA"/>
</dbReference>
<feature type="region of interest" description="Disordered" evidence="1">
    <location>
        <begin position="1"/>
        <end position="115"/>
    </location>
</feature>
<accession>A0AAN9TFJ9</accession>
<dbReference type="Proteomes" id="UP001367676">
    <property type="component" value="Unassembled WGS sequence"/>
</dbReference>
<feature type="region of interest" description="Disordered" evidence="1">
    <location>
        <begin position="152"/>
        <end position="185"/>
    </location>
</feature>
<evidence type="ECO:0000313" key="3">
    <source>
        <dbReference type="EMBL" id="KAK7582382.1"/>
    </source>
</evidence>
<evidence type="ECO:0000256" key="1">
    <source>
        <dbReference type="SAM" id="MobiDB-lite"/>
    </source>
</evidence>
<dbReference type="PANTHER" id="PTHR37456">
    <property type="entry name" value="SI:CH211-266K2.1"/>
    <property type="match status" value="1"/>
</dbReference>
<feature type="compositionally biased region" description="Gly residues" evidence="1">
    <location>
        <begin position="42"/>
        <end position="57"/>
    </location>
</feature>
<dbReference type="PANTHER" id="PTHR37456:SF6">
    <property type="entry name" value="COLLAGEN ALPHA-1(XXIII) CHAIN-LIKE ISOFORM X2"/>
    <property type="match status" value="1"/>
</dbReference>
<evidence type="ECO:0000313" key="4">
    <source>
        <dbReference type="Proteomes" id="UP001367676"/>
    </source>
</evidence>
<reference evidence="3 4" key="1">
    <citation type="submission" date="2024-03" db="EMBL/GenBank/DDBJ databases">
        <title>Adaptation during the transition from Ophiocordyceps entomopathogen to insect associate is accompanied by gene loss and intensified selection.</title>
        <authorList>
            <person name="Ward C.M."/>
            <person name="Onetto C.A."/>
            <person name="Borneman A.R."/>
        </authorList>
    </citation>
    <scope>NUCLEOTIDE SEQUENCE [LARGE SCALE GENOMIC DNA]</scope>
    <source>
        <strain evidence="3">AWRI1</strain>
        <tissue evidence="3">Single Adult Female</tissue>
    </source>
</reference>